<dbReference type="Gene3D" id="3.40.50.10860">
    <property type="entry name" value="Leucine Dehydrogenase, chain A, domain 1"/>
    <property type="match status" value="1"/>
</dbReference>
<dbReference type="InterPro" id="IPR046346">
    <property type="entry name" value="Aminoacid_DH-like_N_sf"/>
</dbReference>
<reference evidence="4 5" key="1">
    <citation type="journal article" date="2019" name="Int. J. Syst. Evol. Microbiol.">
        <title>The Global Catalogue of Microorganisms (GCM) 10K type strain sequencing project: providing services to taxonomists for standard genome sequencing and annotation.</title>
        <authorList>
            <consortium name="The Broad Institute Genomics Platform"/>
            <consortium name="The Broad Institute Genome Sequencing Center for Infectious Disease"/>
            <person name="Wu L."/>
            <person name="Ma J."/>
        </authorList>
    </citation>
    <scope>NUCLEOTIDE SEQUENCE [LARGE SCALE GENOMIC DNA]</scope>
    <source>
        <strain evidence="4 5">JCM 15749</strain>
    </source>
</reference>
<evidence type="ECO:0000313" key="5">
    <source>
        <dbReference type="Proteomes" id="UP001501480"/>
    </source>
</evidence>
<feature type="domain" description="Shikimate dehydrogenase substrate binding N-terminal" evidence="3">
    <location>
        <begin position="7"/>
        <end position="88"/>
    </location>
</feature>
<evidence type="ECO:0000256" key="2">
    <source>
        <dbReference type="ARBA" id="ARBA00023141"/>
    </source>
</evidence>
<evidence type="ECO:0000313" key="4">
    <source>
        <dbReference type="EMBL" id="GAA2069923.1"/>
    </source>
</evidence>
<sequence>MLRRCGVVGHPVAHSLSPAMHRAAYVHLGLDWTYDAVDVAPGALHAHVRGLDDTWRALSVTAPHKRDALALAESADDVATLVGGANTLLLDGSVRAANTDVPGAVAALRERGIGELGTVRVLGAGATAASLAVAVRELGAERLELVVRDADRARETVGVAEQVGLRVGVHGFGDAEGPGETDLLVSTIPGAGLVDGLGADPGSWLDGALAVFDVVYDPWPTRVTSAAVAAGLPTVTGLDLLAHQAAEQVRLMVDGDVSAVVLRDAALEELGRRLGTAARDRSTA</sequence>
<dbReference type="InterPro" id="IPR013708">
    <property type="entry name" value="Shikimate_DH-bd_N"/>
</dbReference>
<dbReference type="SUPFAM" id="SSF53223">
    <property type="entry name" value="Aminoacid dehydrogenase-like, N-terminal domain"/>
    <property type="match status" value="1"/>
</dbReference>
<dbReference type="InterPro" id="IPR036291">
    <property type="entry name" value="NAD(P)-bd_dom_sf"/>
</dbReference>
<dbReference type="PANTHER" id="PTHR21089:SF1">
    <property type="entry name" value="BIFUNCTIONAL 3-DEHYDROQUINATE DEHYDRATASE_SHIKIMATE DEHYDROGENASE, CHLOROPLASTIC"/>
    <property type="match status" value="1"/>
</dbReference>
<dbReference type="CDD" id="cd01065">
    <property type="entry name" value="NAD_bind_Shikimate_DH"/>
    <property type="match status" value="1"/>
</dbReference>
<dbReference type="Gene3D" id="3.40.50.720">
    <property type="entry name" value="NAD(P)-binding Rossmann-like Domain"/>
    <property type="match status" value="1"/>
</dbReference>
<gene>
    <name evidence="4" type="ORF">GCM10009821_03370</name>
</gene>
<comment type="caution">
    <text evidence="4">The sequence shown here is derived from an EMBL/GenBank/DDBJ whole genome shotgun (WGS) entry which is preliminary data.</text>
</comment>
<dbReference type="Proteomes" id="UP001501480">
    <property type="component" value="Unassembled WGS sequence"/>
</dbReference>
<protein>
    <submittedName>
        <fullName evidence="4">Shikimate dehydrogenase</fullName>
    </submittedName>
</protein>
<dbReference type="EMBL" id="BAAAPY010000001">
    <property type="protein sequence ID" value="GAA2069923.1"/>
    <property type="molecule type" value="Genomic_DNA"/>
</dbReference>
<dbReference type="PANTHER" id="PTHR21089">
    <property type="entry name" value="SHIKIMATE DEHYDROGENASE"/>
    <property type="match status" value="1"/>
</dbReference>
<organism evidence="4 5">
    <name type="scientific">Aeromicrobium halocynthiae</name>
    <dbReference type="NCBI Taxonomy" id="560557"/>
    <lineage>
        <taxon>Bacteria</taxon>
        <taxon>Bacillati</taxon>
        <taxon>Actinomycetota</taxon>
        <taxon>Actinomycetes</taxon>
        <taxon>Propionibacteriales</taxon>
        <taxon>Nocardioidaceae</taxon>
        <taxon>Aeromicrobium</taxon>
    </lineage>
</organism>
<accession>A0ABN2VRW0</accession>
<comment type="pathway">
    <text evidence="1">Metabolic intermediate biosynthesis; chorismate biosynthesis; chorismate from D-erythrose 4-phosphate and phosphoenolpyruvate: step 4/7.</text>
</comment>
<keyword evidence="5" id="KW-1185">Reference proteome</keyword>
<dbReference type="Pfam" id="PF08501">
    <property type="entry name" value="Shikimate_dh_N"/>
    <property type="match status" value="1"/>
</dbReference>
<name>A0ABN2VRW0_9ACTN</name>
<keyword evidence="2" id="KW-0057">Aromatic amino acid biosynthesis</keyword>
<proteinExistence type="predicted"/>
<keyword evidence="2" id="KW-0028">Amino-acid biosynthesis</keyword>
<dbReference type="InterPro" id="IPR022893">
    <property type="entry name" value="Shikimate_DH_fam"/>
</dbReference>
<evidence type="ECO:0000256" key="1">
    <source>
        <dbReference type="ARBA" id="ARBA00004871"/>
    </source>
</evidence>
<evidence type="ECO:0000259" key="3">
    <source>
        <dbReference type="Pfam" id="PF08501"/>
    </source>
</evidence>
<dbReference type="SUPFAM" id="SSF51735">
    <property type="entry name" value="NAD(P)-binding Rossmann-fold domains"/>
    <property type="match status" value="1"/>
</dbReference>